<keyword evidence="1" id="KW-0456">Lyase</keyword>
<dbReference type="Pfam" id="PF00378">
    <property type="entry name" value="ECH_1"/>
    <property type="match status" value="1"/>
</dbReference>
<dbReference type="EMBL" id="JBHTCP010000016">
    <property type="protein sequence ID" value="MFC7372061.1"/>
    <property type="molecule type" value="Genomic_DNA"/>
</dbReference>
<dbReference type="SUPFAM" id="SSF52096">
    <property type="entry name" value="ClpP/crotonase"/>
    <property type="match status" value="1"/>
</dbReference>
<dbReference type="InterPro" id="IPR029045">
    <property type="entry name" value="ClpP/crotonase-like_dom_sf"/>
</dbReference>
<dbReference type="InterPro" id="IPR001753">
    <property type="entry name" value="Enoyl-CoA_hydra/iso"/>
</dbReference>
<dbReference type="Proteomes" id="UP001596549">
    <property type="component" value="Unassembled WGS sequence"/>
</dbReference>
<accession>A0ABW2NTV0</accession>
<dbReference type="PANTHER" id="PTHR11941:SF27">
    <property type="entry name" value="ETHYLMALONYL-COA DECARBOXYLASE"/>
    <property type="match status" value="1"/>
</dbReference>
<keyword evidence="3" id="KW-1185">Reference proteome</keyword>
<name>A0ABW2NTV0_9BACL</name>
<gene>
    <name evidence="2" type="ORF">ACFQPF_10240</name>
</gene>
<dbReference type="RefSeq" id="WP_379749270.1">
    <property type="nucleotide sequence ID" value="NZ_JBHTCP010000016.1"/>
</dbReference>
<evidence type="ECO:0000313" key="3">
    <source>
        <dbReference type="Proteomes" id="UP001596549"/>
    </source>
</evidence>
<protein>
    <submittedName>
        <fullName evidence="2">Enoyl-CoA hydratase/isomerase family protein</fullName>
    </submittedName>
</protein>
<sequence>MPSVLYEVKDEIAWLTINRPQIRNAVNFEVMALMKQYIKQAAEAANVKILVVTGSGAKAFCSGGDLSAFHSLNSAAEAHVMLSEMGSVLKALFYFPKLSAALLNGAAVGGGCEMASACDIRLSAGGVKVGFIQGSLGISTGWGGGSYLLERMPASEALDMLCSASLFTAKQAYEKKFLQYVFKDNDLKGAAAAYLKRYTAQPLGVIQSYKQLFLDRVDRGTLEGRVAEEIKRCSYLWESDEHHERVRRFLGK</sequence>
<reference evidence="3" key="1">
    <citation type="journal article" date="2019" name="Int. J. Syst. Evol. Microbiol.">
        <title>The Global Catalogue of Microorganisms (GCM) 10K type strain sequencing project: providing services to taxonomists for standard genome sequencing and annotation.</title>
        <authorList>
            <consortium name="The Broad Institute Genomics Platform"/>
            <consortium name="The Broad Institute Genome Sequencing Center for Infectious Disease"/>
            <person name="Wu L."/>
            <person name="Ma J."/>
        </authorList>
    </citation>
    <scope>NUCLEOTIDE SEQUENCE [LARGE SCALE GENOMIC DNA]</scope>
    <source>
        <strain evidence="3">NBRC 106396</strain>
    </source>
</reference>
<proteinExistence type="predicted"/>
<comment type="caution">
    <text evidence="2">The sequence shown here is derived from an EMBL/GenBank/DDBJ whole genome shotgun (WGS) entry which is preliminary data.</text>
</comment>
<dbReference type="CDD" id="cd06558">
    <property type="entry name" value="crotonase-like"/>
    <property type="match status" value="1"/>
</dbReference>
<dbReference type="PANTHER" id="PTHR11941">
    <property type="entry name" value="ENOYL-COA HYDRATASE-RELATED"/>
    <property type="match status" value="1"/>
</dbReference>
<dbReference type="Gene3D" id="3.90.226.10">
    <property type="entry name" value="2-enoyl-CoA Hydratase, Chain A, domain 1"/>
    <property type="match status" value="1"/>
</dbReference>
<evidence type="ECO:0000256" key="1">
    <source>
        <dbReference type="ARBA" id="ARBA00023239"/>
    </source>
</evidence>
<organism evidence="2 3">
    <name type="scientific">Fictibacillus iocasae</name>
    <dbReference type="NCBI Taxonomy" id="2715437"/>
    <lineage>
        <taxon>Bacteria</taxon>
        <taxon>Bacillati</taxon>
        <taxon>Bacillota</taxon>
        <taxon>Bacilli</taxon>
        <taxon>Bacillales</taxon>
        <taxon>Fictibacillaceae</taxon>
        <taxon>Fictibacillus</taxon>
    </lineage>
</organism>
<evidence type="ECO:0000313" key="2">
    <source>
        <dbReference type="EMBL" id="MFC7372061.1"/>
    </source>
</evidence>